<dbReference type="InterPro" id="IPR011993">
    <property type="entry name" value="PH-like_dom_sf"/>
</dbReference>
<evidence type="ECO:0000256" key="4">
    <source>
        <dbReference type="ARBA" id="ARBA00022771"/>
    </source>
</evidence>
<proteinExistence type="inferred from homology"/>
<gene>
    <name evidence="10" type="ORF">K466DRAFT_564384</name>
</gene>
<accession>A0A5C3PSG2</accession>
<comment type="subcellular location">
    <subcellularLocation>
        <location evidence="7">Cytoplasm</location>
    </subcellularLocation>
    <subcellularLocation>
        <location evidence="7">Endosome</location>
    </subcellularLocation>
</comment>
<reference evidence="10 11" key="1">
    <citation type="journal article" date="2019" name="Nat. Ecol. Evol.">
        <title>Megaphylogeny resolves global patterns of mushroom evolution.</title>
        <authorList>
            <person name="Varga T."/>
            <person name="Krizsan K."/>
            <person name="Foldi C."/>
            <person name="Dima B."/>
            <person name="Sanchez-Garcia M."/>
            <person name="Sanchez-Ramirez S."/>
            <person name="Szollosi G.J."/>
            <person name="Szarkandi J.G."/>
            <person name="Papp V."/>
            <person name="Albert L."/>
            <person name="Andreopoulos W."/>
            <person name="Angelini C."/>
            <person name="Antonin V."/>
            <person name="Barry K.W."/>
            <person name="Bougher N.L."/>
            <person name="Buchanan P."/>
            <person name="Buyck B."/>
            <person name="Bense V."/>
            <person name="Catcheside P."/>
            <person name="Chovatia M."/>
            <person name="Cooper J."/>
            <person name="Damon W."/>
            <person name="Desjardin D."/>
            <person name="Finy P."/>
            <person name="Geml J."/>
            <person name="Haridas S."/>
            <person name="Hughes K."/>
            <person name="Justo A."/>
            <person name="Karasinski D."/>
            <person name="Kautmanova I."/>
            <person name="Kiss B."/>
            <person name="Kocsube S."/>
            <person name="Kotiranta H."/>
            <person name="LaButti K.M."/>
            <person name="Lechner B.E."/>
            <person name="Liimatainen K."/>
            <person name="Lipzen A."/>
            <person name="Lukacs Z."/>
            <person name="Mihaltcheva S."/>
            <person name="Morgado L.N."/>
            <person name="Niskanen T."/>
            <person name="Noordeloos M.E."/>
            <person name="Ohm R.A."/>
            <person name="Ortiz-Santana B."/>
            <person name="Ovrebo C."/>
            <person name="Racz N."/>
            <person name="Riley R."/>
            <person name="Savchenko A."/>
            <person name="Shiryaev A."/>
            <person name="Soop K."/>
            <person name="Spirin V."/>
            <person name="Szebenyi C."/>
            <person name="Tomsovsky M."/>
            <person name="Tulloss R.E."/>
            <person name="Uehling J."/>
            <person name="Grigoriev I.V."/>
            <person name="Vagvolgyi C."/>
            <person name="Papp T."/>
            <person name="Martin F.M."/>
            <person name="Miettinen O."/>
            <person name="Hibbett D.S."/>
            <person name="Nagy L.G."/>
        </authorList>
    </citation>
    <scope>NUCLEOTIDE SEQUENCE [LARGE SCALE GENOMIC DNA]</scope>
    <source>
        <strain evidence="10 11">HHB13444</strain>
    </source>
</reference>
<name>A0A5C3PSG2_9APHY</name>
<evidence type="ECO:0000256" key="8">
    <source>
        <dbReference type="SAM" id="MobiDB-lite"/>
    </source>
</evidence>
<dbReference type="InParanoid" id="A0A5C3PSG2"/>
<dbReference type="InterPro" id="IPR036388">
    <property type="entry name" value="WH-like_DNA-bd_sf"/>
</dbReference>
<feature type="compositionally biased region" description="Low complexity" evidence="8">
    <location>
        <begin position="251"/>
        <end position="266"/>
    </location>
</feature>
<dbReference type="PANTHER" id="PTHR13128:SF12">
    <property type="entry name" value="VACUOLAR PROTEIN-SORTING-ASSOCIATED PROTEIN 36"/>
    <property type="match status" value="1"/>
</dbReference>
<keyword evidence="4" id="KW-0863">Zinc-finger</keyword>
<protein>
    <recommendedName>
        <fullName evidence="7">Vacuolar protein-sorting-associated protein 36</fullName>
    </recommendedName>
    <alternativeName>
        <fullName evidence="7">ESCRT-II complex subunit VPS36</fullName>
    </alternativeName>
</protein>
<keyword evidence="7" id="KW-0967">Endosome</keyword>
<comment type="subunit">
    <text evidence="7">Component of the endosomal sorting complex required for transport II (ESCRT-II).</text>
</comment>
<dbReference type="SUPFAM" id="SSF46785">
    <property type="entry name" value="Winged helix' DNA-binding domain"/>
    <property type="match status" value="2"/>
</dbReference>
<dbReference type="InterPro" id="IPR037855">
    <property type="entry name" value="Vps36"/>
</dbReference>
<dbReference type="InterPro" id="IPR036390">
    <property type="entry name" value="WH_DNA-bd_sf"/>
</dbReference>
<dbReference type="EMBL" id="ML211089">
    <property type="protein sequence ID" value="TFK89073.1"/>
    <property type="molecule type" value="Genomic_DNA"/>
</dbReference>
<dbReference type="Gene3D" id="2.30.29.30">
    <property type="entry name" value="Pleckstrin-homology domain (PH domain)/Phosphotyrosine-binding domain (PTB)"/>
    <property type="match status" value="2"/>
</dbReference>
<dbReference type="SMART" id="SM00547">
    <property type="entry name" value="ZnF_RBZ"/>
    <property type="match status" value="2"/>
</dbReference>
<evidence type="ECO:0000313" key="10">
    <source>
        <dbReference type="EMBL" id="TFK89073.1"/>
    </source>
</evidence>
<dbReference type="Pfam" id="PF04157">
    <property type="entry name" value="EAP30"/>
    <property type="match status" value="1"/>
</dbReference>
<evidence type="ECO:0000256" key="6">
    <source>
        <dbReference type="ARBA" id="ARBA00022927"/>
    </source>
</evidence>
<dbReference type="GO" id="GO:0031902">
    <property type="term" value="C:late endosome membrane"/>
    <property type="evidence" value="ECO:0007669"/>
    <property type="project" value="UniProtKB-UniRule"/>
</dbReference>
<dbReference type="GO" id="GO:0043328">
    <property type="term" value="P:protein transport to vacuole involved in ubiquitin-dependent protein catabolic process via the multivesicular body sorting pathway"/>
    <property type="evidence" value="ECO:0007669"/>
    <property type="project" value="UniProtKB-UniRule"/>
</dbReference>
<dbReference type="Pfam" id="PF11605">
    <property type="entry name" value="Vps36_ESCRT-II"/>
    <property type="match status" value="1"/>
</dbReference>
<dbReference type="AlphaFoldDB" id="A0A5C3PSG2"/>
<keyword evidence="3" id="KW-0479">Metal-binding</keyword>
<evidence type="ECO:0000259" key="9">
    <source>
        <dbReference type="PROSITE" id="PS51495"/>
    </source>
</evidence>
<dbReference type="GO" id="GO:0043130">
    <property type="term" value="F:ubiquitin binding"/>
    <property type="evidence" value="ECO:0007669"/>
    <property type="project" value="UniProtKB-UniRule"/>
</dbReference>
<comment type="similarity">
    <text evidence="1 7">Belongs to the VPS36 family.</text>
</comment>
<evidence type="ECO:0000313" key="11">
    <source>
        <dbReference type="Proteomes" id="UP000308197"/>
    </source>
</evidence>
<keyword evidence="5" id="KW-0862">Zinc</keyword>
<dbReference type="InterPro" id="IPR021648">
    <property type="entry name" value="GLUE_dom"/>
</dbReference>
<keyword evidence="6 7" id="KW-0653">Protein transport</keyword>
<dbReference type="InterPro" id="IPR040608">
    <property type="entry name" value="Snf8/Vps36"/>
</dbReference>
<sequence length="621" mass="66141">MSLKRYTISVDGTIPVPALLYDDEVLLISQEGVGIYDGPQKAPNHQSGIVHATTHRLFYIDNAHSFSRSFWLDLAHVGRTEYYAGLFTSSAKITLYLNDPPPRPSTSIVAERADSSFDTPAKSSQVDFWECEVCSNRNPIGLTSSAALVCALCGVPRASMKAPITIPSRQNAAGSYSLSKSLPSSSVNLAKLHLSSSPSPSPPVPEVPAPPATGEIACIACTFLNSPLLQECEICGTPLPRKPSLAPPARLPAKSAPASRSATPAPDSDDDDDDNPDKRMMRLSFRKGGDKAFYSVLRRALLGRAWESKAVAAAVEAPSSSSSSSSRPLGRSGINGILRSVETTAATAQSNMEDALADLEALMVKWKDMVKLAQDLNERLTAASTPAPGISLVPGAPLGGATTLATPAVEPEEATFIRSSLAQLGLQMANAPVTQDMVRDERKWFEELAKELAGVLEGSGAKGGEGMMRKRGIVALDEVWGGWNRARGVALIPPATFLQVLPHLPSFTLPPIRMRTFAASGLSVLHTPPYGSATFASRLVSILTLVGPRTTVEVAQEEDLPIGLTEEMVHEVEMAGEICRDDGGSGVSIFSSPGAPWAASEGGEVRWWVNIFRGYVWDGQK</sequence>
<evidence type="ECO:0000256" key="3">
    <source>
        <dbReference type="ARBA" id="ARBA00022723"/>
    </source>
</evidence>
<dbReference type="STRING" id="1314778.A0A5C3PSG2"/>
<evidence type="ECO:0000256" key="1">
    <source>
        <dbReference type="ARBA" id="ARBA00009697"/>
    </source>
</evidence>
<evidence type="ECO:0000256" key="5">
    <source>
        <dbReference type="ARBA" id="ARBA00022833"/>
    </source>
</evidence>
<comment type="function">
    <text evidence="7">Component of the ESCRT-II complex (endosomal sorting complex required for transport II), which is required for multivesicular body (MVB) formation and sorting of endosomal cargo proteins into MVBs.</text>
</comment>
<feature type="region of interest" description="Disordered" evidence="8">
    <location>
        <begin position="243"/>
        <end position="280"/>
    </location>
</feature>
<dbReference type="GO" id="GO:0000814">
    <property type="term" value="C:ESCRT II complex"/>
    <property type="evidence" value="ECO:0007669"/>
    <property type="project" value="UniProtKB-UniRule"/>
</dbReference>
<keyword evidence="2 7" id="KW-0813">Transport</keyword>
<keyword evidence="11" id="KW-1185">Reference proteome</keyword>
<dbReference type="SUPFAM" id="SSF90209">
    <property type="entry name" value="Ran binding protein zinc finger-like"/>
    <property type="match status" value="1"/>
</dbReference>
<dbReference type="Gene3D" id="1.10.10.10">
    <property type="entry name" value="Winged helix-like DNA-binding domain superfamily/Winged helix DNA-binding domain"/>
    <property type="match status" value="2"/>
</dbReference>
<organism evidence="10 11">
    <name type="scientific">Polyporus arcularius HHB13444</name>
    <dbReference type="NCBI Taxonomy" id="1314778"/>
    <lineage>
        <taxon>Eukaryota</taxon>
        <taxon>Fungi</taxon>
        <taxon>Dikarya</taxon>
        <taxon>Basidiomycota</taxon>
        <taxon>Agaricomycotina</taxon>
        <taxon>Agaricomycetes</taxon>
        <taxon>Polyporales</taxon>
        <taxon>Polyporaceae</taxon>
        <taxon>Polyporus</taxon>
    </lineage>
</organism>
<dbReference type="FunCoup" id="A0A5C3PSG2">
    <property type="interactions" value="123"/>
</dbReference>
<dbReference type="GO" id="GO:0008270">
    <property type="term" value="F:zinc ion binding"/>
    <property type="evidence" value="ECO:0007669"/>
    <property type="project" value="UniProtKB-KW"/>
</dbReference>
<dbReference type="SUPFAM" id="SSF50729">
    <property type="entry name" value="PH domain-like"/>
    <property type="match status" value="1"/>
</dbReference>
<dbReference type="InterPro" id="IPR036443">
    <property type="entry name" value="Znf_RanBP2_sf"/>
</dbReference>
<feature type="domain" description="GLUE N-terminal" evidence="9">
    <location>
        <begin position="10"/>
        <end position="313"/>
    </location>
</feature>
<evidence type="ECO:0000256" key="2">
    <source>
        <dbReference type="ARBA" id="ARBA00022448"/>
    </source>
</evidence>
<dbReference type="Proteomes" id="UP000308197">
    <property type="component" value="Unassembled WGS sequence"/>
</dbReference>
<dbReference type="Gene3D" id="6.10.140.260">
    <property type="match status" value="1"/>
</dbReference>
<dbReference type="InterPro" id="IPR001876">
    <property type="entry name" value="Znf_RanBP2"/>
</dbReference>
<dbReference type="PROSITE" id="PS51495">
    <property type="entry name" value="GLUE"/>
    <property type="match status" value="1"/>
</dbReference>
<dbReference type="PANTHER" id="PTHR13128">
    <property type="entry name" value="VACUOLAR PROTEIN-SORTING-ASSOCIATED PROTEIN 36"/>
    <property type="match status" value="1"/>
</dbReference>
<keyword evidence="7" id="KW-0963">Cytoplasm</keyword>
<evidence type="ECO:0000256" key="7">
    <source>
        <dbReference type="RuleBase" id="RU367095"/>
    </source>
</evidence>
<dbReference type="GO" id="GO:0032266">
    <property type="term" value="F:phosphatidylinositol-3-phosphate binding"/>
    <property type="evidence" value="ECO:0007669"/>
    <property type="project" value="UniProtKB-UniRule"/>
</dbReference>